<dbReference type="AlphaFoldDB" id="A0A165PNT6"/>
<dbReference type="Proteomes" id="UP000077266">
    <property type="component" value="Unassembled WGS sequence"/>
</dbReference>
<name>A0A165PNT6_EXIGL</name>
<evidence type="ECO:0000313" key="2">
    <source>
        <dbReference type="Proteomes" id="UP000077266"/>
    </source>
</evidence>
<reference evidence="1 2" key="1">
    <citation type="journal article" date="2016" name="Mol. Biol. Evol.">
        <title>Comparative Genomics of Early-Diverging Mushroom-Forming Fungi Provides Insights into the Origins of Lignocellulose Decay Capabilities.</title>
        <authorList>
            <person name="Nagy L.G."/>
            <person name="Riley R."/>
            <person name="Tritt A."/>
            <person name="Adam C."/>
            <person name="Daum C."/>
            <person name="Floudas D."/>
            <person name="Sun H."/>
            <person name="Yadav J.S."/>
            <person name="Pangilinan J."/>
            <person name="Larsson K.H."/>
            <person name="Matsuura K."/>
            <person name="Barry K."/>
            <person name="Labutti K."/>
            <person name="Kuo R."/>
            <person name="Ohm R.A."/>
            <person name="Bhattacharya S.S."/>
            <person name="Shirouzu T."/>
            <person name="Yoshinaga Y."/>
            <person name="Martin F.M."/>
            <person name="Grigoriev I.V."/>
            <person name="Hibbett D.S."/>
        </authorList>
    </citation>
    <scope>NUCLEOTIDE SEQUENCE [LARGE SCALE GENOMIC DNA]</scope>
    <source>
        <strain evidence="1 2">HHB12029</strain>
    </source>
</reference>
<dbReference type="EMBL" id="KV425888">
    <property type="protein sequence ID" value="KZW02441.1"/>
    <property type="molecule type" value="Genomic_DNA"/>
</dbReference>
<organism evidence="1 2">
    <name type="scientific">Exidia glandulosa HHB12029</name>
    <dbReference type="NCBI Taxonomy" id="1314781"/>
    <lineage>
        <taxon>Eukaryota</taxon>
        <taxon>Fungi</taxon>
        <taxon>Dikarya</taxon>
        <taxon>Basidiomycota</taxon>
        <taxon>Agaricomycotina</taxon>
        <taxon>Agaricomycetes</taxon>
        <taxon>Auriculariales</taxon>
        <taxon>Exidiaceae</taxon>
        <taxon>Exidia</taxon>
    </lineage>
</organism>
<gene>
    <name evidence="1" type="ORF">EXIGLDRAFT_706620</name>
</gene>
<protein>
    <submittedName>
        <fullName evidence="1">Uncharacterized protein</fullName>
    </submittedName>
</protein>
<evidence type="ECO:0000313" key="1">
    <source>
        <dbReference type="EMBL" id="KZW02441.1"/>
    </source>
</evidence>
<keyword evidence="2" id="KW-1185">Reference proteome</keyword>
<accession>A0A165PNT6</accession>
<dbReference type="InParanoid" id="A0A165PNT6"/>
<sequence>MSGATYIVDLRKDKICPAWSVPSDLRERQIDKSTDLPKDVDNLHISKFGAETVNMQIAVMELDNDGVQTIALHTIKEIGVPTLHEKHCLEICWNVVKCTELVKVIMSVEPNAKALKEWCWMREDLDPLETKDTLDTLSLHKEVQVLNASVLIGPVRSGGRPSRLRFASKSGNAVADTLAKSGSDTDTLDD</sequence>
<proteinExistence type="predicted"/>